<evidence type="ECO:0000256" key="12">
    <source>
        <dbReference type="NCBIfam" id="TIGR01196"/>
    </source>
</evidence>
<evidence type="ECO:0000256" key="3">
    <source>
        <dbReference type="ARBA" id="ARBA00022714"/>
    </source>
</evidence>
<evidence type="ECO:0000256" key="8">
    <source>
        <dbReference type="ARBA" id="ARBA00023239"/>
    </source>
</evidence>
<proteinExistence type="inferred from homology"/>
<evidence type="ECO:0000313" key="16">
    <source>
        <dbReference type="Proteomes" id="UP001499974"/>
    </source>
</evidence>
<dbReference type="Proteomes" id="UP001499974">
    <property type="component" value="Unassembled WGS sequence"/>
</dbReference>
<keyword evidence="6 11" id="KW-0411">Iron-sulfur</keyword>
<dbReference type="Gene3D" id="3.50.30.80">
    <property type="entry name" value="IlvD/EDD C-terminal domain-like"/>
    <property type="match status" value="1"/>
</dbReference>
<keyword evidence="10" id="KW-0028">Amino-acid biosynthesis</keyword>
<keyword evidence="4 11" id="KW-0479">Metal-binding</keyword>
<name>A0ABP8X8G0_9ACTN</name>
<dbReference type="PROSITE" id="PS00886">
    <property type="entry name" value="ILVD_EDD_1"/>
    <property type="match status" value="1"/>
</dbReference>
<feature type="binding site" evidence="11">
    <location>
        <position position="158"/>
    </location>
    <ligand>
        <name>[4Fe-4S] cluster</name>
        <dbReference type="ChEBI" id="CHEBI:49883"/>
    </ligand>
</feature>
<reference evidence="16" key="1">
    <citation type="journal article" date="2019" name="Int. J. Syst. Evol. Microbiol.">
        <title>The Global Catalogue of Microorganisms (GCM) 10K type strain sequencing project: providing services to taxonomists for standard genome sequencing and annotation.</title>
        <authorList>
            <consortium name="The Broad Institute Genomics Platform"/>
            <consortium name="The Broad Institute Genome Sequencing Center for Infectious Disease"/>
            <person name="Wu L."/>
            <person name="Ma J."/>
        </authorList>
    </citation>
    <scope>NUCLEOTIDE SEQUENCE [LARGE SCALE GENOMIC DNA]</scope>
    <source>
        <strain evidence="16">JCM 18531</strain>
    </source>
</reference>
<dbReference type="InterPro" id="IPR000581">
    <property type="entry name" value="ILV_EDD_N"/>
</dbReference>
<evidence type="ECO:0000256" key="6">
    <source>
        <dbReference type="ARBA" id="ARBA00023014"/>
    </source>
</evidence>
<dbReference type="PANTHER" id="PTHR43661">
    <property type="entry name" value="D-XYLONATE DEHYDRATASE"/>
    <property type="match status" value="1"/>
</dbReference>
<dbReference type="EMBL" id="BAABKM010000002">
    <property type="protein sequence ID" value="GAA4700519.1"/>
    <property type="molecule type" value="Genomic_DNA"/>
</dbReference>
<dbReference type="InterPro" id="IPR042096">
    <property type="entry name" value="Dihydro-acid_dehy_C"/>
</dbReference>
<gene>
    <name evidence="11 15" type="primary">edd</name>
    <name evidence="15" type="ORF">GCM10023349_16670</name>
</gene>
<keyword evidence="7 11" id="KW-0311">Gluconate utilization</keyword>
<comment type="catalytic activity">
    <reaction evidence="11">
        <text>6-phospho-D-gluconate = 2-dehydro-3-deoxy-6-phospho-D-gluconate + H2O</text>
        <dbReference type="Rhea" id="RHEA:17277"/>
        <dbReference type="ChEBI" id="CHEBI:15377"/>
        <dbReference type="ChEBI" id="CHEBI:57569"/>
        <dbReference type="ChEBI" id="CHEBI:58759"/>
        <dbReference type="EC" id="4.2.1.12"/>
    </reaction>
</comment>
<dbReference type="SUPFAM" id="SSF143975">
    <property type="entry name" value="IlvD/EDD N-terminal domain-like"/>
    <property type="match status" value="1"/>
</dbReference>
<keyword evidence="16" id="KW-1185">Reference proteome</keyword>
<dbReference type="InterPro" id="IPR037237">
    <property type="entry name" value="IlvD/EDD_N"/>
</dbReference>
<evidence type="ECO:0000256" key="5">
    <source>
        <dbReference type="ARBA" id="ARBA00023004"/>
    </source>
</evidence>
<keyword evidence="3" id="KW-0001">2Fe-2S</keyword>
<dbReference type="InterPro" id="IPR020558">
    <property type="entry name" value="DiOHA_6PGluconate_deHydtase_CS"/>
</dbReference>
<keyword evidence="5 11" id="KW-0408">Iron</keyword>
<evidence type="ECO:0000256" key="9">
    <source>
        <dbReference type="ARBA" id="ARBA00023277"/>
    </source>
</evidence>
<feature type="domain" description="Dihydroxy-acid/6-phosphogluconate dehydratase C-terminal" evidence="14">
    <location>
        <begin position="410"/>
        <end position="604"/>
    </location>
</feature>
<accession>A0ABP8X8G0</accession>
<organism evidence="15 16">
    <name type="scientific">Nocardioides conyzicola</name>
    <dbReference type="NCBI Taxonomy" id="1651781"/>
    <lineage>
        <taxon>Bacteria</taxon>
        <taxon>Bacillati</taxon>
        <taxon>Actinomycetota</taxon>
        <taxon>Actinomycetes</taxon>
        <taxon>Propionibacteriales</taxon>
        <taxon>Nocardioidaceae</taxon>
        <taxon>Nocardioides</taxon>
    </lineage>
</organism>
<dbReference type="PROSITE" id="PS00887">
    <property type="entry name" value="ILVD_EDD_2"/>
    <property type="match status" value="1"/>
</dbReference>
<feature type="domain" description="Dihydroxy-acid/6-phosphogluconate dehydratase N-terminal" evidence="13">
    <location>
        <begin position="69"/>
        <end position="382"/>
    </location>
</feature>
<comment type="function">
    <text evidence="11">Catalyzes the dehydration of 6-phospho-D-gluconate to 2-dehydro-3-deoxy-6-phospho-D-gluconate.</text>
</comment>
<dbReference type="HAMAP" id="MF_02094">
    <property type="entry name" value="Edd"/>
    <property type="match status" value="1"/>
</dbReference>
<keyword evidence="9 11" id="KW-0119">Carbohydrate metabolism</keyword>
<evidence type="ECO:0000256" key="7">
    <source>
        <dbReference type="ARBA" id="ARBA00023064"/>
    </source>
</evidence>
<dbReference type="NCBIfam" id="TIGR01196">
    <property type="entry name" value="edd"/>
    <property type="match status" value="1"/>
</dbReference>
<comment type="pathway">
    <text evidence="11">Carbohydrate metabolism; Entner-Doudoroff pathway.</text>
</comment>
<dbReference type="InterPro" id="IPR004786">
    <property type="entry name" value="6-phosphgluc_deHydtase"/>
</dbReference>
<keyword evidence="2 11" id="KW-0004">4Fe-4S</keyword>
<dbReference type="SUPFAM" id="SSF52016">
    <property type="entry name" value="LeuD/IlvD-like"/>
    <property type="match status" value="1"/>
</dbReference>
<evidence type="ECO:0000313" key="15">
    <source>
        <dbReference type="EMBL" id="GAA4700519.1"/>
    </source>
</evidence>
<dbReference type="Pfam" id="PF24877">
    <property type="entry name" value="ILV_EDD_C"/>
    <property type="match status" value="1"/>
</dbReference>
<feature type="binding site" evidence="11">
    <location>
        <position position="225"/>
    </location>
    <ligand>
        <name>[4Fe-4S] cluster</name>
        <dbReference type="ChEBI" id="CHEBI:49883"/>
    </ligand>
</feature>
<comment type="similarity">
    <text evidence="1 11">Belongs to the IlvD/Edd family.</text>
</comment>
<sequence>MTQTLHPTLAAVTARVVERSTESRAEYLRRIEAATQAGPAREALACANLAHGFAAAEPTEKVALRGRVKPNLAIVSSYNDMLSAHQPYRDYPEALKKAVIRAGGIAQFAGGVPAMCDGITQGRDGMQLSLYSRDVIAMSTAIALSHDMFDGALMLGVCDKITPGLLMGALAFGHLPTVFVPAGPMTSGLPNSEKARIRQLYAEGKVGRDELLEAEAASYHSAGTCTFYGTANSNQLLMEVLGLHLPGSSFVNPGTPLREALTRAAGRRVTEMTPQGGDFTPIGHVVDEKAIVNACVALLASGGSTNHTMHLVAIARSAGIALTWDDLSDLSAVVPLLSRMYPNGEADVNHFHAAGGIGFLVRTLLAAGLLHDDVRTIVGHGLWRYTQEPVLRGDELTWEDGATESLDLAVLRPADAPFSPDGGLRMLTGPLGRAVIKTSAVKPEHRLVTAPAVVFDDQHDFLEAFGHGRLDGRDFVAVIRYQGPAANGMPELHKLTPALGVLQDRGQKVAIVTDGRMSGASGKVPAAIHVTPEAALGGPLSRIQDGDVITVDADGGLLGLHVDHEVFTRRPITGRAPQGAEWAGTGRELFAAFRATVGTADTGASVFPGVTAPGQEVRLVQPV</sequence>
<evidence type="ECO:0000256" key="2">
    <source>
        <dbReference type="ARBA" id="ARBA00022485"/>
    </source>
</evidence>
<evidence type="ECO:0000259" key="14">
    <source>
        <dbReference type="Pfam" id="PF24877"/>
    </source>
</evidence>
<evidence type="ECO:0000256" key="10">
    <source>
        <dbReference type="ARBA" id="ARBA00023304"/>
    </source>
</evidence>
<keyword evidence="10" id="KW-0100">Branched-chain amino acid biosynthesis</keyword>
<evidence type="ECO:0000256" key="4">
    <source>
        <dbReference type="ARBA" id="ARBA00022723"/>
    </source>
</evidence>
<comment type="cofactor">
    <cofactor evidence="11">
        <name>[4Fe-4S] cluster</name>
        <dbReference type="ChEBI" id="CHEBI:49883"/>
    </cofactor>
    <text evidence="11">Binds 1 [4Fe-4S] cluster.</text>
</comment>
<dbReference type="InterPro" id="IPR056740">
    <property type="entry name" value="ILV_EDD_C"/>
</dbReference>
<protein>
    <recommendedName>
        <fullName evidence="11 12">Phosphogluconate dehydratase</fullName>
        <ecNumber evidence="11 12">4.2.1.12</ecNumber>
    </recommendedName>
</protein>
<dbReference type="Pfam" id="PF00920">
    <property type="entry name" value="ILVD_EDD_N"/>
    <property type="match status" value="1"/>
</dbReference>
<evidence type="ECO:0000259" key="13">
    <source>
        <dbReference type="Pfam" id="PF00920"/>
    </source>
</evidence>
<dbReference type="RefSeq" id="WP_345520781.1">
    <property type="nucleotide sequence ID" value="NZ_BAABKM010000002.1"/>
</dbReference>
<evidence type="ECO:0000256" key="11">
    <source>
        <dbReference type="HAMAP-Rule" id="MF_02094"/>
    </source>
</evidence>
<keyword evidence="8 11" id="KW-0456">Lyase</keyword>
<evidence type="ECO:0000256" key="1">
    <source>
        <dbReference type="ARBA" id="ARBA00006486"/>
    </source>
</evidence>
<dbReference type="PANTHER" id="PTHR43661:SF1">
    <property type="entry name" value="PHOSPHOGLUCONATE DEHYDRATASE"/>
    <property type="match status" value="1"/>
</dbReference>
<dbReference type="EC" id="4.2.1.12" evidence="11 12"/>
<comment type="caution">
    <text evidence="15">The sequence shown here is derived from an EMBL/GenBank/DDBJ whole genome shotgun (WGS) entry which is preliminary data.</text>
</comment>